<keyword evidence="2" id="KW-1185">Reference proteome</keyword>
<gene>
    <name evidence="1" type="ORF">SAMN06264346_107172</name>
</gene>
<reference evidence="1 2" key="1">
    <citation type="submission" date="2017-05" db="EMBL/GenBank/DDBJ databases">
        <authorList>
            <person name="Varghese N."/>
            <person name="Submissions S."/>
        </authorList>
    </citation>
    <scope>NUCLEOTIDE SEQUENCE [LARGE SCALE GENOMIC DNA]</scope>
    <source>
        <strain evidence="1 2">DSM 28214</strain>
    </source>
</reference>
<name>A0ABY1P4F6_9FLAO</name>
<comment type="caution">
    <text evidence="1">The sequence shown here is derived from an EMBL/GenBank/DDBJ whole genome shotgun (WGS) entry which is preliminary data.</text>
</comment>
<dbReference type="EMBL" id="FXTZ01000007">
    <property type="protein sequence ID" value="SMP23755.1"/>
    <property type="molecule type" value="Genomic_DNA"/>
</dbReference>
<organism evidence="1 2">
    <name type="scientific">Chryseobacterium profundimaris</name>
    <dbReference type="NCBI Taxonomy" id="1387275"/>
    <lineage>
        <taxon>Bacteria</taxon>
        <taxon>Pseudomonadati</taxon>
        <taxon>Bacteroidota</taxon>
        <taxon>Flavobacteriia</taxon>
        <taxon>Flavobacteriales</taxon>
        <taxon>Weeksellaceae</taxon>
        <taxon>Chryseobacterium group</taxon>
        <taxon>Chryseobacterium</taxon>
    </lineage>
</organism>
<proteinExistence type="predicted"/>
<evidence type="ECO:0000313" key="1">
    <source>
        <dbReference type="EMBL" id="SMP23755.1"/>
    </source>
</evidence>
<accession>A0ABY1P4F6</accession>
<evidence type="ECO:0008006" key="3">
    <source>
        <dbReference type="Google" id="ProtNLM"/>
    </source>
</evidence>
<dbReference type="RefSeq" id="WP_283422441.1">
    <property type="nucleotide sequence ID" value="NZ_FXTZ01000007.1"/>
</dbReference>
<protein>
    <recommendedName>
        <fullName evidence="3">NERD domain-containing protein</fullName>
    </recommendedName>
</protein>
<sequence length="589" mass="69738">MIDFPKDFNIERDSKILKNLLSVYDSENLFINIMELIFQIEPPRMDIYPFQMLDSPYRQLIYMAALNLSSSEGLVTKDIPTKEEWLKIVTQMITVRAGYYDELLKNKNSEFSAVEFDEYYKIAMPIFNNIYDTGELNYEEQIIERISILFTPSDKMLQEYFGLTTSDFINIYNILDNLFHKKLNLLLDLIKTDNDVEKLFRDFKDNGYSTDNIEYNKSENIEIAIEILTNTSEKYSVSIKDIYDAYDQSKIDSFLNIFTISRDESQYLHYTQKNPLLQKPLFKLKNGKILIIEKRTLINSIFYFLENTVLNSNNKNNYEKRRGIWLQNKTENILSKYFKSDAKIYNEYKSNNKGQDILCLAKGKLALIIENKAVKEMEFSGYPNTVEVFRRYVKKFKKSIQEGYDQTWRIKDQFYFENKLEILDAQNNLITIDTNRFHNVFSIIITMDRYREPQINTSELLNKNEDDDGFPLSMSIDDFEILMLSLSRLKIGIGTFINLLKKREHLQGRTTSNDELEIWATLINNPKFKINKNENYTFIPNPRSTNIFDKLYETGLGFNNEKFFKEKKNKSFLIINSVDRLNEHPKHKK</sequence>
<dbReference type="Proteomes" id="UP001157960">
    <property type="component" value="Unassembled WGS sequence"/>
</dbReference>
<evidence type="ECO:0000313" key="2">
    <source>
        <dbReference type="Proteomes" id="UP001157960"/>
    </source>
</evidence>